<dbReference type="NCBIfam" id="NF038125">
    <property type="entry name" value="PEP_CTERM_THxN"/>
    <property type="match status" value="1"/>
</dbReference>
<protein>
    <submittedName>
        <fullName evidence="3">THxN family PEP-CTERM protein</fullName>
    </submittedName>
</protein>
<dbReference type="NCBIfam" id="TIGR02595">
    <property type="entry name" value="PEP_CTERM"/>
    <property type="match status" value="1"/>
</dbReference>
<dbReference type="RefSeq" id="WP_341582095.1">
    <property type="nucleotide sequence ID" value="NZ_CP101118.1"/>
</dbReference>
<evidence type="ECO:0000256" key="1">
    <source>
        <dbReference type="SAM" id="SignalP"/>
    </source>
</evidence>
<reference evidence="3 4" key="1">
    <citation type="submission" date="2022-07" db="EMBL/GenBank/DDBJ databases">
        <title>A copper resistant bacterium isolated from sediment samples of deep sea hydrothermal areas.</title>
        <authorList>
            <person name="Zeng X."/>
        </authorList>
    </citation>
    <scope>NUCLEOTIDE SEQUENCE [LARGE SCALE GENOMIC DNA]</scope>
    <source>
        <strain evidence="4">CuT 6</strain>
    </source>
</reference>
<dbReference type="InterPro" id="IPR013424">
    <property type="entry name" value="Ice-binding_C"/>
</dbReference>
<evidence type="ECO:0000259" key="2">
    <source>
        <dbReference type="Pfam" id="PF07589"/>
    </source>
</evidence>
<organism evidence="3 4">
    <name type="scientific">Marinobacter metalliresistant</name>
    <dbReference type="NCBI Taxonomy" id="2961995"/>
    <lineage>
        <taxon>Bacteria</taxon>
        <taxon>Pseudomonadati</taxon>
        <taxon>Pseudomonadota</taxon>
        <taxon>Gammaproteobacteria</taxon>
        <taxon>Pseudomonadales</taxon>
        <taxon>Marinobacteraceae</taxon>
        <taxon>Marinobacter</taxon>
    </lineage>
</organism>
<dbReference type="Pfam" id="PF07589">
    <property type="entry name" value="PEP-CTERM"/>
    <property type="match status" value="1"/>
</dbReference>
<name>A0ABZ2W439_9GAMM</name>
<dbReference type="EMBL" id="CP101118">
    <property type="protein sequence ID" value="WZF89332.1"/>
    <property type="molecule type" value="Genomic_DNA"/>
</dbReference>
<feature type="signal peptide" evidence="1">
    <location>
        <begin position="1"/>
        <end position="26"/>
    </location>
</feature>
<evidence type="ECO:0000313" key="3">
    <source>
        <dbReference type="EMBL" id="WZF89332.1"/>
    </source>
</evidence>
<evidence type="ECO:0000313" key="4">
    <source>
        <dbReference type="Proteomes" id="UP001475781"/>
    </source>
</evidence>
<dbReference type="Proteomes" id="UP001475781">
    <property type="component" value="Chromosome"/>
</dbReference>
<accession>A0ABZ2W439</accession>
<gene>
    <name evidence="3" type="ORF">NLK58_03705</name>
</gene>
<keyword evidence="1" id="KW-0732">Signal</keyword>
<keyword evidence="4" id="KW-1185">Reference proteome</keyword>
<sequence length="284" mass="29175">MNTALKRTLLSTLVVPFALGAASASADLITTWDYTVDSKFENATFTNKGNTNPGTQDTSNENVISWGGTTAASRSSVSITDVDSTTDGTLPKLVTNGVSVDGGVFTHDNNTINSSFDTLLTFDLTSTLTLNPLTPMGVGSTEVLPSITFNSRFTETPNNPGSGSCADGLAQPCGDIFTLTDIDGLGPYTGGALPPQQFTMEGYVYSVFLELAGLTTLPDTACAAAGAANGCLGLLTPEGGPNTFETSFRIEATPVSVPEPGTLALLGLGLAGLGLSRRKKAAKA</sequence>
<feature type="chain" id="PRO_5045506804" evidence="1">
    <location>
        <begin position="27"/>
        <end position="284"/>
    </location>
</feature>
<feature type="domain" description="Ice-binding protein C-terminal" evidence="2">
    <location>
        <begin position="256"/>
        <end position="278"/>
    </location>
</feature>
<proteinExistence type="predicted"/>